<organism evidence="9 10">
    <name type="scientific">Diploscapter pachys</name>
    <dbReference type="NCBI Taxonomy" id="2018661"/>
    <lineage>
        <taxon>Eukaryota</taxon>
        <taxon>Metazoa</taxon>
        <taxon>Ecdysozoa</taxon>
        <taxon>Nematoda</taxon>
        <taxon>Chromadorea</taxon>
        <taxon>Rhabditida</taxon>
        <taxon>Rhabditina</taxon>
        <taxon>Rhabditomorpha</taxon>
        <taxon>Rhabditoidea</taxon>
        <taxon>Rhabditidae</taxon>
        <taxon>Diploscapter</taxon>
    </lineage>
</organism>
<dbReference type="STRING" id="2018661.A0A2A2JNA1"/>
<keyword evidence="3" id="KW-0808">Transferase</keyword>
<evidence type="ECO:0000256" key="4">
    <source>
        <dbReference type="ARBA" id="ARBA00022723"/>
    </source>
</evidence>
<feature type="compositionally biased region" description="Low complexity" evidence="6">
    <location>
        <begin position="15"/>
        <end position="24"/>
    </location>
</feature>
<dbReference type="CDD" id="cd05402">
    <property type="entry name" value="NT_PAP_TUTase"/>
    <property type="match status" value="1"/>
</dbReference>
<evidence type="ECO:0000256" key="3">
    <source>
        <dbReference type="ARBA" id="ARBA00022679"/>
    </source>
</evidence>
<dbReference type="PANTHER" id="PTHR12271:SF117">
    <property type="entry name" value="PAP-ASSOCIATED DOMAIN-CONTAINING PROTEIN"/>
    <property type="match status" value="1"/>
</dbReference>
<protein>
    <submittedName>
        <fullName evidence="9">Uncharacterized protein</fullName>
    </submittedName>
</protein>
<sequence length="521" mass="59109">MSKKKNRKRIAALMQQQQQGQSGQMPMPTMSNGMAIANGVPAPNQNAPSPRNSLNGGNGPKPAKRRRLEKKKKKQELKQIKLDQQQQQQECIVLDDSGDEAPQFSDPRASTSNEENFVHIIGTSRTQVELWAREVELPLDYERTSVGVIANTALLGIFDRVKAFRMTAEPAFQRLDYDIWRHYNTNKQSVDVLQHKQSICGILEMAIRKILRRPDARLFAVGSTVNGCGSYNSDMDLCLTLPMALPGLNPDGTPQFTKLNYDTCKRVAVKTLHKVNAMLRNQKDSGLGIAKMNVIKAKVPIIKMELNHPMHLELDINVNNIPGIYNSHLLRYYAELDPRFPALALLIKHWAITNGINDSMNGTFNSYSLIMLLLHYLMCGVKPAVLPNLQYLFPHRFAQFVNLDTLLMNADIREDLPQRPPNTATVGELLVGFFEYYATFDFDSLAISIRAGRVFHKSELAQNQQRYCIFIEEPYDFQNTARCVRHIEPIREAFRQTALALKHPNFTLHNIRVNPGTDEVE</sequence>
<comment type="caution">
    <text evidence="9">The sequence shown here is derived from an EMBL/GenBank/DDBJ whole genome shotgun (WGS) entry which is preliminary data.</text>
</comment>
<keyword evidence="5" id="KW-0460">Magnesium</keyword>
<dbReference type="InterPro" id="IPR043519">
    <property type="entry name" value="NT_sf"/>
</dbReference>
<name>A0A2A2JNA1_9BILA</name>
<dbReference type="SUPFAM" id="SSF81301">
    <property type="entry name" value="Nucleotidyltransferase"/>
    <property type="match status" value="1"/>
</dbReference>
<evidence type="ECO:0000256" key="5">
    <source>
        <dbReference type="ARBA" id="ARBA00022842"/>
    </source>
</evidence>
<accession>A0A2A2JNA1</accession>
<dbReference type="Gene3D" id="3.30.460.10">
    <property type="entry name" value="Beta Polymerase, domain 2"/>
    <property type="match status" value="1"/>
</dbReference>
<evidence type="ECO:0000256" key="1">
    <source>
        <dbReference type="ARBA" id="ARBA00001936"/>
    </source>
</evidence>
<dbReference type="AlphaFoldDB" id="A0A2A2JNA1"/>
<dbReference type="InterPro" id="IPR054708">
    <property type="entry name" value="MTPAP-like_central"/>
</dbReference>
<dbReference type="GO" id="GO:0046872">
    <property type="term" value="F:metal ion binding"/>
    <property type="evidence" value="ECO:0007669"/>
    <property type="project" value="UniProtKB-KW"/>
</dbReference>
<evidence type="ECO:0000259" key="8">
    <source>
        <dbReference type="Pfam" id="PF22600"/>
    </source>
</evidence>
<dbReference type="Pfam" id="PF03828">
    <property type="entry name" value="PAP_assoc"/>
    <property type="match status" value="1"/>
</dbReference>
<feature type="domain" description="PAP-associated" evidence="7">
    <location>
        <begin position="426"/>
        <end position="479"/>
    </location>
</feature>
<proteinExistence type="predicted"/>
<dbReference type="EMBL" id="LIAE01010329">
    <property type="protein sequence ID" value="PAV63143.1"/>
    <property type="molecule type" value="Genomic_DNA"/>
</dbReference>
<dbReference type="InterPro" id="IPR002058">
    <property type="entry name" value="PAP_assoc"/>
</dbReference>
<reference evidence="9 10" key="1">
    <citation type="journal article" date="2017" name="Curr. Biol.">
        <title>Genome architecture and evolution of a unichromosomal asexual nematode.</title>
        <authorList>
            <person name="Fradin H."/>
            <person name="Zegar C."/>
            <person name="Gutwein M."/>
            <person name="Lucas J."/>
            <person name="Kovtun M."/>
            <person name="Corcoran D."/>
            <person name="Baugh L.R."/>
            <person name="Kiontke K."/>
            <person name="Gunsalus K."/>
            <person name="Fitch D.H."/>
            <person name="Piano F."/>
        </authorList>
    </citation>
    <scope>NUCLEOTIDE SEQUENCE [LARGE SCALE GENOMIC DNA]</scope>
    <source>
        <strain evidence="9">PF1309</strain>
    </source>
</reference>
<dbReference type="Pfam" id="PF22600">
    <property type="entry name" value="MTPAP-like_central"/>
    <property type="match status" value="1"/>
</dbReference>
<gene>
    <name evidence="9" type="ORF">WR25_12400</name>
</gene>
<evidence type="ECO:0000259" key="7">
    <source>
        <dbReference type="Pfam" id="PF03828"/>
    </source>
</evidence>
<feature type="region of interest" description="Disordered" evidence="6">
    <location>
        <begin position="1"/>
        <end position="88"/>
    </location>
</feature>
<comment type="cofactor">
    <cofactor evidence="1">
        <name>Mn(2+)</name>
        <dbReference type="ChEBI" id="CHEBI:29035"/>
    </cofactor>
</comment>
<evidence type="ECO:0000256" key="6">
    <source>
        <dbReference type="SAM" id="MobiDB-lite"/>
    </source>
</evidence>
<evidence type="ECO:0000313" key="9">
    <source>
        <dbReference type="EMBL" id="PAV63143.1"/>
    </source>
</evidence>
<evidence type="ECO:0000256" key="2">
    <source>
        <dbReference type="ARBA" id="ARBA00001946"/>
    </source>
</evidence>
<dbReference type="PANTHER" id="PTHR12271">
    <property type="entry name" value="POLY A POLYMERASE CID PAP -RELATED"/>
    <property type="match status" value="1"/>
</dbReference>
<keyword evidence="4" id="KW-0479">Metal-binding</keyword>
<feature type="compositionally biased region" description="Basic residues" evidence="6">
    <location>
        <begin position="62"/>
        <end position="75"/>
    </location>
</feature>
<feature type="compositionally biased region" description="Basic residues" evidence="6">
    <location>
        <begin position="1"/>
        <end position="10"/>
    </location>
</feature>
<dbReference type="GO" id="GO:0031123">
    <property type="term" value="P:RNA 3'-end processing"/>
    <property type="evidence" value="ECO:0007669"/>
    <property type="project" value="TreeGrafter"/>
</dbReference>
<feature type="domain" description="Poly(A) RNA polymerase mitochondrial-like central palm" evidence="8">
    <location>
        <begin position="175"/>
        <end position="334"/>
    </location>
</feature>
<dbReference type="Gene3D" id="1.10.1410.10">
    <property type="match status" value="1"/>
</dbReference>
<dbReference type="Proteomes" id="UP000218231">
    <property type="component" value="Unassembled WGS sequence"/>
</dbReference>
<keyword evidence="10" id="KW-1185">Reference proteome</keyword>
<dbReference type="GO" id="GO:1990817">
    <property type="term" value="F:poly(A) RNA polymerase activity"/>
    <property type="evidence" value="ECO:0007669"/>
    <property type="project" value="TreeGrafter"/>
</dbReference>
<evidence type="ECO:0000313" key="10">
    <source>
        <dbReference type="Proteomes" id="UP000218231"/>
    </source>
</evidence>
<dbReference type="SUPFAM" id="SSF81631">
    <property type="entry name" value="PAP/OAS1 substrate-binding domain"/>
    <property type="match status" value="1"/>
</dbReference>
<feature type="compositionally biased region" description="Polar residues" evidence="6">
    <location>
        <begin position="43"/>
        <end position="55"/>
    </location>
</feature>
<dbReference type="OrthoDB" id="2274644at2759"/>
<comment type="cofactor">
    <cofactor evidence="2">
        <name>Mg(2+)</name>
        <dbReference type="ChEBI" id="CHEBI:18420"/>
    </cofactor>
</comment>